<keyword evidence="1" id="KW-0812">Transmembrane</keyword>
<accession>A0A5D0RHS5</accession>
<reference evidence="2" key="1">
    <citation type="submission" date="2019-08" db="EMBL/GenBank/DDBJ databases">
        <title>Identification of a novel species of the genus Boseongicola.</title>
        <authorList>
            <person name="Zhang X.-Q."/>
        </authorList>
    </citation>
    <scope>NUCLEOTIDE SEQUENCE [LARGE SCALE GENOMIC DNA]</scope>
    <source>
        <strain evidence="2">HY14</strain>
    </source>
</reference>
<keyword evidence="1" id="KW-0472">Membrane</keyword>
<dbReference type="AlphaFoldDB" id="A0A5D0RHS5"/>
<evidence type="ECO:0000313" key="2">
    <source>
        <dbReference type="EMBL" id="TYB80609.1"/>
    </source>
</evidence>
<keyword evidence="3" id="KW-1185">Reference proteome</keyword>
<evidence type="ECO:0000256" key="1">
    <source>
        <dbReference type="SAM" id="Phobius"/>
    </source>
</evidence>
<gene>
    <name evidence="2" type="ORF">FVF75_13325</name>
</gene>
<dbReference type="RefSeq" id="WP_148378797.1">
    <property type="nucleotide sequence ID" value="NZ_VSIY01000013.1"/>
</dbReference>
<comment type="caution">
    <text evidence="2">The sequence shown here is derived from an EMBL/GenBank/DDBJ whole genome shotgun (WGS) entry which is preliminary data.</text>
</comment>
<organism evidence="2 3">
    <name type="scientific">Maritimibacter fusiformis</name>
    <dbReference type="NCBI Taxonomy" id="2603819"/>
    <lineage>
        <taxon>Bacteria</taxon>
        <taxon>Pseudomonadati</taxon>
        <taxon>Pseudomonadota</taxon>
        <taxon>Alphaproteobacteria</taxon>
        <taxon>Rhodobacterales</taxon>
        <taxon>Roseobacteraceae</taxon>
        <taxon>Maritimibacter</taxon>
    </lineage>
</organism>
<feature type="transmembrane region" description="Helical" evidence="1">
    <location>
        <begin position="33"/>
        <end position="53"/>
    </location>
</feature>
<dbReference type="Proteomes" id="UP000322080">
    <property type="component" value="Unassembled WGS sequence"/>
</dbReference>
<dbReference type="EMBL" id="VSIY01000013">
    <property type="protein sequence ID" value="TYB80609.1"/>
    <property type="molecule type" value="Genomic_DNA"/>
</dbReference>
<protein>
    <submittedName>
        <fullName evidence="2">CTP synthetase</fullName>
    </submittedName>
</protein>
<name>A0A5D0RHS5_9RHOB</name>
<proteinExistence type="predicted"/>
<evidence type="ECO:0000313" key="3">
    <source>
        <dbReference type="Proteomes" id="UP000322080"/>
    </source>
</evidence>
<sequence length="58" mass="6033">MFLLLALYFVAGTTLAGSLIVAALTAGFTTTMPIIYAAVAGFVIAAPVTWMVARKLRG</sequence>
<keyword evidence="1" id="KW-1133">Transmembrane helix</keyword>